<dbReference type="Proteomes" id="UP000247233">
    <property type="component" value="Unassembled WGS sequence"/>
</dbReference>
<feature type="modified residue" description="4-aspartylphosphate" evidence="2">
    <location>
        <position position="34"/>
    </location>
</feature>
<comment type="caution">
    <text evidence="4">The sequence shown here is derived from an EMBL/GenBank/DDBJ whole genome shotgun (WGS) entry which is preliminary data.</text>
</comment>
<keyword evidence="4" id="KW-0808">Transferase</keyword>
<reference evidence="4 5" key="1">
    <citation type="submission" date="2016-12" db="EMBL/GenBank/DDBJ databases">
        <title>The genomes of Aspergillus section Nigri reveals drivers in fungal speciation.</title>
        <authorList>
            <consortium name="DOE Joint Genome Institute"/>
            <person name="Vesth T.C."/>
            <person name="Nybo J."/>
            <person name="Theobald S."/>
            <person name="Brandl J."/>
            <person name="Frisvad J.C."/>
            <person name="Nielsen K.F."/>
            <person name="Lyhne E.K."/>
            <person name="Kogle M.E."/>
            <person name="Kuo A."/>
            <person name="Riley R."/>
            <person name="Clum A."/>
            <person name="Nolan M."/>
            <person name="Lipzen A."/>
            <person name="Salamov A."/>
            <person name="Henrissat B."/>
            <person name="Wiebenga A."/>
            <person name="De Vries R.P."/>
            <person name="Grigoriev I.V."/>
            <person name="Mortensen U.H."/>
            <person name="Andersen M.R."/>
            <person name="Baker S.E."/>
        </authorList>
    </citation>
    <scope>NUCLEOTIDE SEQUENCE [LARGE SCALE GENOMIC DNA]</scope>
    <source>
        <strain evidence="4 5">CBS 117.55</strain>
    </source>
</reference>
<evidence type="ECO:0000256" key="2">
    <source>
        <dbReference type="PROSITE-ProRule" id="PRU00169"/>
    </source>
</evidence>
<dbReference type="Pfam" id="PF00072">
    <property type="entry name" value="Response_reg"/>
    <property type="match status" value="1"/>
</dbReference>
<dbReference type="PROSITE" id="PS50110">
    <property type="entry name" value="RESPONSE_REGULATORY"/>
    <property type="match status" value="1"/>
</dbReference>
<protein>
    <submittedName>
        <fullName evidence="4">Sensor histidine kinase/response regulator</fullName>
    </submittedName>
</protein>
<dbReference type="SMART" id="SM00448">
    <property type="entry name" value="REC"/>
    <property type="match status" value="1"/>
</dbReference>
<evidence type="ECO:0000259" key="3">
    <source>
        <dbReference type="PROSITE" id="PS50110"/>
    </source>
</evidence>
<evidence type="ECO:0000313" key="5">
    <source>
        <dbReference type="Proteomes" id="UP000247233"/>
    </source>
</evidence>
<dbReference type="AlphaFoldDB" id="A0A317WEH2"/>
<dbReference type="STRING" id="1448321.A0A317WEH2"/>
<dbReference type="EMBL" id="MSFL01000009">
    <property type="protein sequence ID" value="PWY84834.1"/>
    <property type="molecule type" value="Genomic_DNA"/>
</dbReference>
<keyword evidence="1 2" id="KW-0597">Phosphoprotein</keyword>
<dbReference type="CDD" id="cd17546">
    <property type="entry name" value="REC_hyHK_CKI1_RcsC-like"/>
    <property type="match status" value="1"/>
</dbReference>
<dbReference type="VEuPathDB" id="FungiDB:BO70DRAFT_361229"/>
<dbReference type="InterPro" id="IPR001789">
    <property type="entry name" value="Sig_transdc_resp-reg_receiver"/>
</dbReference>
<dbReference type="PANTHER" id="PTHR43719:SF11">
    <property type="entry name" value="HISTIDINE KINASE_RESPONSE REGULATOR, PUTATIVE-RELATED"/>
    <property type="match status" value="1"/>
</dbReference>
<keyword evidence="4" id="KW-0418">Kinase</keyword>
<feature type="domain" description="Response regulatory" evidence="3">
    <location>
        <begin position="1"/>
        <end position="103"/>
    </location>
</feature>
<evidence type="ECO:0000313" key="4">
    <source>
        <dbReference type="EMBL" id="PWY84834.1"/>
    </source>
</evidence>
<evidence type="ECO:0000256" key="1">
    <source>
        <dbReference type="ARBA" id="ARBA00022553"/>
    </source>
</evidence>
<dbReference type="GeneID" id="37065233"/>
<dbReference type="SUPFAM" id="SSF52172">
    <property type="entry name" value="CheY-like"/>
    <property type="match status" value="1"/>
</dbReference>
<dbReference type="RefSeq" id="XP_025400176.1">
    <property type="nucleotide sequence ID" value="XM_025542996.1"/>
</dbReference>
<gene>
    <name evidence="4" type="ORF">BO70DRAFT_361229</name>
</gene>
<organism evidence="4 5">
    <name type="scientific">Aspergillus heteromorphus CBS 117.55</name>
    <dbReference type="NCBI Taxonomy" id="1448321"/>
    <lineage>
        <taxon>Eukaryota</taxon>
        <taxon>Fungi</taxon>
        <taxon>Dikarya</taxon>
        <taxon>Ascomycota</taxon>
        <taxon>Pezizomycotina</taxon>
        <taxon>Eurotiomycetes</taxon>
        <taxon>Eurotiomycetidae</taxon>
        <taxon>Eurotiales</taxon>
        <taxon>Aspergillaceae</taxon>
        <taxon>Aspergillus</taxon>
        <taxon>Aspergillus subgen. Circumdati</taxon>
    </lineage>
</organism>
<dbReference type="GO" id="GO:0000160">
    <property type="term" value="P:phosphorelay signal transduction system"/>
    <property type="evidence" value="ECO:0007669"/>
    <property type="project" value="InterPro"/>
</dbReference>
<accession>A0A317WEH2</accession>
<keyword evidence="5" id="KW-1185">Reference proteome</keyword>
<dbReference type="Gene3D" id="3.40.50.2300">
    <property type="match status" value="1"/>
</dbReference>
<sequence length="103" mass="11320">MRKIGCSYETASNGLAALEKYKDSAQPFDYILMDISMPIMDGIASSGKIREYEEQQSLPRAAIMAVTGVASSEMQQQAFAAGIDDYLVKPLSLHDLKRIMNIA</sequence>
<dbReference type="InterPro" id="IPR050956">
    <property type="entry name" value="2C_system_His_kinase"/>
</dbReference>
<dbReference type="GO" id="GO:0016301">
    <property type="term" value="F:kinase activity"/>
    <property type="evidence" value="ECO:0007669"/>
    <property type="project" value="UniProtKB-KW"/>
</dbReference>
<dbReference type="OrthoDB" id="60033at2759"/>
<dbReference type="PANTHER" id="PTHR43719">
    <property type="entry name" value="TWO-COMPONENT HISTIDINE KINASE"/>
    <property type="match status" value="1"/>
</dbReference>
<dbReference type="InterPro" id="IPR011006">
    <property type="entry name" value="CheY-like_superfamily"/>
</dbReference>
<proteinExistence type="predicted"/>
<name>A0A317WEH2_9EURO</name>